<feature type="domain" description="Glycosyltransferase subfamily 4-like N-terminal" evidence="1">
    <location>
        <begin position="14"/>
        <end position="165"/>
    </location>
</feature>
<dbReference type="Pfam" id="PF13439">
    <property type="entry name" value="Glyco_transf_4"/>
    <property type="match status" value="1"/>
</dbReference>
<dbReference type="Gene3D" id="3.40.50.2000">
    <property type="entry name" value="Glycogen Phosphorylase B"/>
    <property type="match status" value="2"/>
</dbReference>
<dbReference type="PANTHER" id="PTHR45947:SF3">
    <property type="entry name" value="SULFOQUINOVOSYL TRANSFERASE SQD2"/>
    <property type="match status" value="1"/>
</dbReference>
<dbReference type="CDD" id="cd03814">
    <property type="entry name" value="GT4-like"/>
    <property type="match status" value="1"/>
</dbReference>
<dbReference type="SUPFAM" id="SSF53756">
    <property type="entry name" value="UDP-Glycosyltransferase/glycogen phosphorylase"/>
    <property type="match status" value="1"/>
</dbReference>
<dbReference type="RefSeq" id="WP_259055540.1">
    <property type="nucleotide sequence ID" value="NZ_JANUCT010000010.1"/>
</dbReference>
<name>A0AAE3HN59_9GAMM</name>
<sequence length="348" mass="38989">MRIAIATDAWLPQVNGVVRTYENTTRELRELGHDICLLTPATFHTVPCPTYPSIRLAINPGPRLRRTLEAFQPDAIHVATEGPLGHAARRYCLKNELPFTSSFHTQFPEYIRMRAPIPLAWSYAYMRRFHGPATRTLVPTESQRQRLLERGFSNVVTWSRGVDTNIFRPSADKSFLPQPRPIFMYMGRVAVEKNINAFLDLELPGTKVVVGDGPDRQKLGEQYPDVVFSGYRFGEELARYLAAADVFVFPSRTDTYGLVMLEAMACGLPVAAYPVTGPIDVISNGVTGVMNEDLRAAALQALQLDPQDCIDFAHSRSWRYCAKGFADNLDPFNAPPQDQDNPVTQITL</sequence>
<keyword evidence="3" id="KW-1185">Reference proteome</keyword>
<protein>
    <submittedName>
        <fullName evidence="2">Glycosyltransferase involved in cell wall biosynthesis</fullName>
    </submittedName>
</protein>
<dbReference type="GO" id="GO:0016757">
    <property type="term" value="F:glycosyltransferase activity"/>
    <property type="evidence" value="ECO:0007669"/>
    <property type="project" value="TreeGrafter"/>
</dbReference>
<dbReference type="EMBL" id="JANUCT010000010">
    <property type="protein sequence ID" value="MCS3903632.1"/>
    <property type="molecule type" value="Genomic_DNA"/>
</dbReference>
<dbReference type="Pfam" id="PF13692">
    <property type="entry name" value="Glyco_trans_1_4"/>
    <property type="match status" value="1"/>
</dbReference>
<dbReference type="InterPro" id="IPR028098">
    <property type="entry name" value="Glyco_trans_4-like_N"/>
</dbReference>
<organism evidence="2 3">
    <name type="scientific">Methylohalomonas lacus</name>
    <dbReference type="NCBI Taxonomy" id="398773"/>
    <lineage>
        <taxon>Bacteria</taxon>
        <taxon>Pseudomonadati</taxon>
        <taxon>Pseudomonadota</taxon>
        <taxon>Gammaproteobacteria</taxon>
        <taxon>Methylohalomonadales</taxon>
        <taxon>Methylohalomonadaceae</taxon>
        <taxon>Methylohalomonas</taxon>
    </lineage>
</organism>
<evidence type="ECO:0000259" key="1">
    <source>
        <dbReference type="Pfam" id="PF13439"/>
    </source>
</evidence>
<dbReference type="PANTHER" id="PTHR45947">
    <property type="entry name" value="SULFOQUINOVOSYL TRANSFERASE SQD2"/>
    <property type="match status" value="1"/>
</dbReference>
<evidence type="ECO:0000313" key="3">
    <source>
        <dbReference type="Proteomes" id="UP001204445"/>
    </source>
</evidence>
<accession>A0AAE3HN59</accession>
<gene>
    <name evidence="2" type="ORF">J2T55_001661</name>
</gene>
<reference evidence="2" key="1">
    <citation type="submission" date="2022-08" db="EMBL/GenBank/DDBJ databases">
        <title>Genomic Encyclopedia of Type Strains, Phase III (KMG-III): the genomes of soil and plant-associated and newly described type strains.</title>
        <authorList>
            <person name="Whitman W."/>
        </authorList>
    </citation>
    <scope>NUCLEOTIDE SEQUENCE</scope>
    <source>
        <strain evidence="2">HMT 1</strain>
    </source>
</reference>
<proteinExistence type="predicted"/>
<dbReference type="InterPro" id="IPR050194">
    <property type="entry name" value="Glycosyltransferase_grp1"/>
</dbReference>
<comment type="caution">
    <text evidence="2">The sequence shown here is derived from an EMBL/GenBank/DDBJ whole genome shotgun (WGS) entry which is preliminary data.</text>
</comment>
<evidence type="ECO:0000313" key="2">
    <source>
        <dbReference type="EMBL" id="MCS3903632.1"/>
    </source>
</evidence>
<dbReference type="Proteomes" id="UP001204445">
    <property type="component" value="Unassembled WGS sequence"/>
</dbReference>
<dbReference type="AlphaFoldDB" id="A0AAE3HN59"/>